<dbReference type="Proteomes" id="UP001500945">
    <property type="component" value="Unassembled WGS sequence"/>
</dbReference>
<protein>
    <submittedName>
        <fullName evidence="1">Uncharacterized protein</fullName>
    </submittedName>
</protein>
<organism evidence="1 2">
    <name type="scientific">Fodinibacter luteus</name>
    <dbReference type="NCBI Taxonomy" id="552064"/>
    <lineage>
        <taxon>Bacteria</taxon>
        <taxon>Bacillati</taxon>
        <taxon>Actinomycetota</taxon>
        <taxon>Actinomycetes</taxon>
        <taxon>Micrococcales</taxon>
        <taxon>Intrasporangiaceae</taxon>
        <taxon>Fodinibacter (ex Wang et al. 2009)</taxon>
    </lineage>
</organism>
<sequence>MPRIGLHPDEAVSTPGLYVNRTVRELIEQLPLIERELEKSGVSLDADAGLLWAAAVGATQRMWRNTTLEDWHAGSSGLPDGEMMRANAATVRLAHELLASESPWEVVAAAVTDPERRLPDGRALVECVDLDLADLRLSAEVAGELLAEVEANAGRRAARVLAACPTLWSGGDWHGMPTWPRRVNEFCRAVQHPEDSHWSVQALEDVGPRPKEISDIDELRRVLLAGPDRMTAEAADWCVRAGIRHVRLDR</sequence>
<keyword evidence="2" id="KW-1185">Reference proteome</keyword>
<accession>A0ABP8JZ89</accession>
<proteinExistence type="predicted"/>
<reference evidence="2" key="1">
    <citation type="journal article" date="2019" name="Int. J. Syst. Evol. Microbiol.">
        <title>The Global Catalogue of Microorganisms (GCM) 10K type strain sequencing project: providing services to taxonomists for standard genome sequencing and annotation.</title>
        <authorList>
            <consortium name="The Broad Institute Genomics Platform"/>
            <consortium name="The Broad Institute Genome Sequencing Center for Infectious Disease"/>
            <person name="Wu L."/>
            <person name="Ma J."/>
        </authorList>
    </citation>
    <scope>NUCLEOTIDE SEQUENCE [LARGE SCALE GENOMIC DNA]</scope>
    <source>
        <strain evidence="2">JCM 17809</strain>
    </source>
</reference>
<evidence type="ECO:0000313" key="1">
    <source>
        <dbReference type="EMBL" id="GAA4397889.1"/>
    </source>
</evidence>
<dbReference type="EMBL" id="BAABGM010000001">
    <property type="protein sequence ID" value="GAA4397889.1"/>
    <property type="molecule type" value="Genomic_DNA"/>
</dbReference>
<comment type="caution">
    <text evidence="1">The sequence shown here is derived from an EMBL/GenBank/DDBJ whole genome shotgun (WGS) entry which is preliminary data.</text>
</comment>
<evidence type="ECO:0000313" key="2">
    <source>
        <dbReference type="Proteomes" id="UP001500945"/>
    </source>
</evidence>
<gene>
    <name evidence="1" type="ORF">GCM10023168_03340</name>
</gene>
<name>A0ABP8JZ89_9MICO</name>